<accession>A0AAE4Z749</accession>
<evidence type="ECO:0000256" key="1">
    <source>
        <dbReference type="SAM" id="Phobius"/>
    </source>
</evidence>
<keyword evidence="3" id="KW-0378">Hydrolase</keyword>
<evidence type="ECO:0000313" key="4">
    <source>
        <dbReference type="Proteomes" id="UP000702544"/>
    </source>
</evidence>
<evidence type="ECO:0000313" key="3">
    <source>
        <dbReference type="EMBL" id="NIR74979.1"/>
    </source>
</evidence>
<proteinExistence type="predicted"/>
<dbReference type="Proteomes" id="UP000702544">
    <property type="component" value="Unassembled WGS sequence"/>
</dbReference>
<dbReference type="Gene3D" id="3.40.50.1820">
    <property type="entry name" value="alpha/beta hydrolase"/>
    <property type="match status" value="1"/>
</dbReference>
<dbReference type="InterPro" id="IPR029058">
    <property type="entry name" value="AB_hydrolase_fold"/>
</dbReference>
<sequence length="294" mass="32505">MKGAHAYFSGSAGVRLHYRCWDVPSPRAVTMIAHGLGEHSGRYEELAQDLTRAGISAYALDHRGHGRSDGRRGHVRRFSHYIHDFEKFRRRVVGSVGSAVPLIVLGHSLGGLIVARYLQEFPAVPVRGAILSAPALGFALDVPRWKAQMARVLYYAVPALPMSTGIDPEALTHDRQVVEAYERDPLVHDRITPRLYGELETEIETVFERAGRLTLPILVLVPSDDRIARADRMQSFASRIGDRRRVKVETFPGFYHEVLNEIGRASVVADLLGWIERRIETGVSAGGGGGGLAR</sequence>
<protein>
    <submittedName>
        <fullName evidence="3">Alpha/beta hydrolase</fullName>
    </submittedName>
</protein>
<keyword evidence="1" id="KW-0812">Transmembrane</keyword>
<dbReference type="SUPFAM" id="SSF53474">
    <property type="entry name" value="alpha/beta-Hydrolases"/>
    <property type="match status" value="1"/>
</dbReference>
<evidence type="ECO:0000259" key="2">
    <source>
        <dbReference type="Pfam" id="PF12146"/>
    </source>
</evidence>
<dbReference type="InterPro" id="IPR051044">
    <property type="entry name" value="MAG_DAG_Lipase"/>
</dbReference>
<name>A0AAE4Z749_9BACT</name>
<feature type="transmembrane region" description="Helical" evidence="1">
    <location>
        <begin position="92"/>
        <end position="118"/>
    </location>
</feature>
<dbReference type="GO" id="GO:0016787">
    <property type="term" value="F:hydrolase activity"/>
    <property type="evidence" value="ECO:0007669"/>
    <property type="project" value="UniProtKB-KW"/>
</dbReference>
<dbReference type="Pfam" id="PF12146">
    <property type="entry name" value="Hydrolase_4"/>
    <property type="match status" value="1"/>
</dbReference>
<dbReference type="InterPro" id="IPR022742">
    <property type="entry name" value="Hydrolase_4"/>
</dbReference>
<comment type="caution">
    <text evidence="3">The sequence shown here is derived from an EMBL/GenBank/DDBJ whole genome shotgun (WGS) entry which is preliminary data.</text>
</comment>
<dbReference type="PANTHER" id="PTHR11614">
    <property type="entry name" value="PHOSPHOLIPASE-RELATED"/>
    <property type="match status" value="1"/>
</dbReference>
<dbReference type="EMBL" id="JAACAK010000051">
    <property type="protein sequence ID" value="NIR74979.1"/>
    <property type="molecule type" value="Genomic_DNA"/>
</dbReference>
<dbReference type="AlphaFoldDB" id="A0AAE4Z749"/>
<gene>
    <name evidence="3" type="ORF">GWO12_07675</name>
</gene>
<organism evidence="3 4">
    <name type="scientific">Candidatus Kutchimonas denitrificans</name>
    <dbReference type="NCBI Taxonomy" id="3056748"/>
    <lineage>
        <taxon>Bacteria</taxon>
        <taxon>Pseudomonadati</taxon>
        <taxon>Gemmatimonadota</taxon>
        <taxon>Gemmatimonadia</taxon>
        <taxon>Candidatus Palauibacterales</taxon>
        <taxon>Candidatus Palauibacteraceae</taxon>
        <taxon>Candidatus Kutchimonas</taxon>
    </lineage>
</organism>
<feature type="domain" description="Serine aminopeptidase S33" evidence="2">
    <location>
        <begin position="25"/>
        <end position="261"/>
    </location>
</feature>
<keyword evidence="1" id="KW-1133">Transmembrane helix</keyword>
<reference evidence="3 4" key="1">
    <citation type="submission" date="2020-01" db="EMBL/GenBank/DDBJ databases">
        <title>Genomes assembled from Gulf of Kutch pelagic sediment metagenomes.</title>
        <authorList>
            <person name="Chandrashekar M."/>
            <person name="Mahajan M.S."/>
            <person name="Dave K.J."/>
            <person name="Vatsa P."/>
            <person name="Nathani N.M."/>
        </authorList>
    </citation>
    <scope>NUCLEOTIDE SEQUENCE [LARGE SCALE GENOMIC DNA]</scope>
    <source>
        <strain evidence="3">KS3-K002</strain>
    </source>
</reference>
<keyword evidence="1" id="KW-0472">Membrane</keyword>